<dbReference type="Proteomes" id="UP000005778">
    <property type="component" value="Chromosome"/>
</dbReference>
<accession>I5AZP9</accession>
<evidence type="ECO:0000313" key="2">
    <source>
        <dbReference type="EMBL" id="EIM62712.1"/>
    </source>
</evidence>
<dbReference type="Pfam" id="PF13411">
    <property type="entry name" value="MerR_1"/>
    <property type="match status" value="1"/>
</dbReference>
<dbReference type="SUPFAM" id="SSF46955">
    <property type="entry name" value="Putative DNA-binding domain"/>
    <property type="match status" value="1"/>
</dbReference>
<protein>
    <recommendedName>
        <fullName evidence="1">HTH merR-type domain-containing protein</fullName>
    </recommendedName>
</protein>
<dbReference type="STRING" id="879212.DespoDRAFT_00718"/>
<dbReference type="GO" id="GO:0003677">
    <property type="term" value="F:DNA binding"/>
    <property type="evidence" value="ECO:0007669"/>
    <property type="project" value="InterPro"/>
</dbReference>
<dbReference type="GO" id="GO:0006355">
    <property type="term" value="P:regulation of DNA-templated transcription"/>
    <property type="evidence" value="ECO:0007669"/>
    <property type="project" value="InterPro"/>
</dbReference>
<name>I5AZP9_9BACT</name>
<keyword evidence="3" id="KW-1185">Reference proteome</keyword>
<evidence type="ECO:0000313" key="3">
    <source>
        <dbReference type="Proteomes" id="UP000005778"/>
    </source>
</evidence>
<dbReference type="OrthoDB" id="5422545at2"/>
<dbReference type="HOGENOM" id="CLU_192810_0_0_7"/>
<proteinExistence type="predicted"/>
<reference evidence="2 3" key="1">
    <citation type="submission" date="2011-09" db="EMBL/GenBank/DDBJ databases">
        <authorList>
            <consortium name="US DOE Joint Genome Institute (JGI-PGF)"/>
            <person name="Lucas S."/>
            <person name="Han J."/>
            <person name="Lapidus A."/>
            <person name="Cheng J.-F."/>
            <person name="Goodwin L."/>
            <person name="Pitluck S."/>
            <person name="Peters L."/>
            <person name="Land M.L."/>
            <person name="Hauser L."/>
            <person name="Orellana R."/>
            <person name="Lovley D."/>
            <person name="Woyke T.J."/>
        </authorList>
    </citation>
    <scope>NUCLEOTIDE SEQUENCE [LARGE SCALE GENOMIC DNA]</scope>
    <source>
        <strain evidence="2 3">2ac9</strain>
    </source>
</reference>
<dbReference type="eggNOG" id="COG0789">
    <property type="taxonomic scope" value="Bacteria"/>
</dbReference>
<dbReference type="RefSeq" id="WP_004071420.1">
    <property type="nucleotide sequence ID" value="NZ_CM001488.1"/>
</dbReference>
<feature type="domain" description="HTH merR-type" evidence="1">
    <location>
        <begin position="8"/>
        <end position="30"/>
    </location>
</feature>
<sequence length="88" mass="10084">MKNSVSISDASTETGLSQKQLREYEAKGFISEPFKVRCGAIQYRYYSPEHIRQINIFAKYKNQGFTLPIAASKAYAEIDQGKENREDE</sequence>
<evidence type="ECO:0000259" key="1">
    <source>
        <dbReference type="PROSITE" id="PS00552"/>
    </source>
</evidence>
<dbReference type="EMBL" id="CM001488">
    <property type="protein sequence ID" value="EIM62712.1"/>
    <property type="molecule type" value="Genomic_DNA"/>
</dbReference>
<dbReference type="InterPro" id="IPR009061">
    <property type="entry name" value="DNA-bd_dom_put_sf"/>
</dbReference>
<gene>
    <name evidence="2" type="ORF">DespoDRAFT_00718</name>
</gene>
<dbReference type="AlphaFoldDB" id="I5AZP9"/>
<dbReference type="PROSITE" id="PS00552">
    <property type="entry name" value="HTH_MERR_1"/>
    <property type="match status" value="1"/>
</dbReference>
<reference evidence="2 3" key="2">
    <citation type="submission" date="2012-02" db="EMBL/GenBank/DDBJ databases">
        <title>Improved High-Quality Draft sequence of Desulfobacter postgatei 2ac9.</title>
        <authorList>
            <consortium name="US DOE Joint Genome Institute"/>
            <person name="Lucas S."/>
            <person name="Han J."/>
            <person name="Lapidus A."/>
            <person name="Cheng J.-F."/>
            <person name="Goodwin L."/>
            <person name="Pitluck S."/>
            <person name="Peters L."/>
            <person name="Ovchinnikova G."/>
            <person name="Held B."/>
            <person name="Detter J.C."/>
            <person name="Han C."/>
            <person name="Tapia R."/>
            <person name="Land M."/>
            <person name="Hauser L."/>
            <person name="Kyrpides N."/>
            <person name="Ivanova N."/>
            <person name="Pagani I."/>
            <person name="Orellana R."/>
            <person name="Lovley D."/>
            <person name="Woyke T."/>
        </authorList>
    </citation>
    <scope>NUCLEOTIDE SEQUENCE [LARGE SCALE GENOMIC DNA]</scope>
    <source>
        <strain evidence="2 3">2ac9</strain>
    </source>
</reference>
<dbReference type="InterPro" id="IPR000551">
    <property type="entry name" value="MerR-type_HTH_dom"/>
</dbReference>
<organism evidence="2 3">
    <name type="scientific">Desulfobacter postgatei 2ac9</name>
    <dbReference type="NCBI Taxonomy" id="879212"/>
    <lineage>
        <taxon>Bacteria</taxon>
        <taxon>Pseudomonadati</taxon>
        <taxon>Thermodesulfobacteriota</taxon>
        <taxon>Desulfobacteria</taxon>
        <taxon>Desulfobacterales</taxon>
        <taxon>Desulfobacteraceae</taxon>
        <taxon>Desulfobacter</taxon>
    </lineage>
</organism>
<dbReference type="Gene3D" id="1.10.1660.10">
    <property type="match status" value="1"/>
</dbReference>